<dbReference type="Gene3D" id="3.40.50.720">
    <property type="entry name" value="NAD(P)-binding Rossmann-like Domain"/>
    <property type="match status" value="1"/>
</dbReference>
<dbReference type="PANTHER" id="PTHR11011">
    <property type="entry name" value="MALE STERILITY PROTEIN 2-RELATED"/>
    <property type="match status" value="1"/>
</dbReference>
<evidence type="ECO:0000313" key="3">
    <source>
        <dbReference type="EnsemblPlants" id="OGLUM07G11100.5"/>
    </source>
</evidence>
<evidence type="ECO:0000256" key="1">
    <source>
        <dbReference type="RuleBase" id="RU363097"/>
    </source>
</evidence>
<dbReference type="InterPro" id="IPR026055">
    <property type="entry name" value="FAR"/>
</dbReference>
<keyword evidence="1" id="KW-0444">Lipid biosynthesis</keyword>
<dbReference type="GO" id="GO:0035336">
    <property type="term" value="P:long-chain fatty-acyl-CoA metabolic process"/>
    <property type="evidence" value="ECO:0007669"/>
    <property type="project" value="TreeGrafter"/>
</dbReference>
<sequence length="95" mass="10767">MELAGVAERFHSRTVLITGATGFIAKLLVEKILRLQPGVKRLYLLVRAADQVSANRRVESEEGKKKRRCAGLFKEEIDQEARYARRYKLHVNAAG</sequence>
<dbReference type="Proteomes" id="UP000026961">
    <property type="component" value="Chromosome 7"/>
</dbReference>
<dbReference type="GO" id="GO:0010345">
    <property type="term" value="P:suberin biosynthetic process"/>
    <property type="evidence" value="ECO:0007669"/>
    <property type="project" value="TreeGrafter"/>
</dbReference>
<keyword evidence="4" id="KW-1185">Reference proteome</keyword>
<dbReference type="SUPFAM" id="SSF51735">
    <property type="entry name" value="NAD(P)-binding Rossmann-fold domains"/>
    <property type="match status" value="1"/>
</dbReference>
<keyword evidence="1" id="KW-0443">Lipid metabolism</keyword>
<dbReference type="InterPro" id="IPR036291">
    <property type="entry name" value="NAD(P)-bd_dom_sf"/>
</dbReference>
<dbReference type="GO" id="GO:0080019">
    <property type="term" value="F:alcohol-forming very long-chain fatty acyl-CoA reductase activity"/>
    <property type="evidence" value="ECO:0007669"/>
    <property type="project" value="InterPro"/>
</dbReference>
<comment type="function">
    <text evidence="1">Catalyzes the reduction of fatty acyl-CoA to fatty alcohols.</text>
</comment>
<dbReference type="AlphaFoldDB" id="A0A0E0AIS6"/>
<evidence type="ECO:0000313" key="4">
    <source>
        <dbReference type="Proteomes" id="UP000026961"/>
    </source>
</evidence>
<name>A0A0E0AIS6_9ORYZ</name>
<reference evidence="3" key="1">
    <citation type="submission" date="2015-04" db="UniProtKB">
        <authorList>
            <consortium name="EnsemblPlants"/>
        </authorList>
    </citation>
    <scope>IDENTIFICATION</scope>
</reference>
<keyword evidence="1" id="KW-0521">NADP</keyword>
<accession>A0A0E0AIS6</accession>
<dbReference type="InterPro" id="IPR013120">
    <property type="entry name" value="FAR_NAD-bd"/>
</dbReference>
<comment type="catalytic activity">
    <reaction evidence="1">
        <text>a long-chain fatty acyl-CoA + 2 NADPH + 2 H(+) = a long-chain primary fatty alcohol + 2 NADP(+) + CoA</text>
        <dbReference type="Rhea" id="RHEA:52716"/>
        <dbReference type="ChEBI" id="CHEBI:15378"/>
        <dbReference type="ChEBI" id="CHEBI:57287"/>
        <dbReference type="ChEBI" id="CHEBI:57783"/>
        <dbReference type="ChEBI" id="CHEBI:58349"/>
        <dbReference type="ChEBI" id="CHEBI:77396"/>
        <dbReference type="ChEBI" id="CHEBI:83139"/>
        <dbReference type="EC" id="1.2.1.84"/>
    </reaction>
</comment>
<organism evidence="3">
    <name type="scientific">Oryza glumipatula</name>
    <dbReference type="NCBI Taxonomy" id="40148"/>
    <lineage>
        <taxon>Eukaryota</taxon>
        <taxon>Viridiplantae</taxon>
        <taxon>Streptophyta</taxon>
        <taxon>Embryophyta</taxon>
        <taxon>Tracheophyta</taxon>
        <taxon>Spermatophyta</taxon>
        <taxon>Magnoliopsida</taxon>
        <taxon>Liliopsida</taxon>
        <taxon>Poales</taxon>
        <taxon>Poaceae</taxon>
        <taxon>BOP clade</taxon>
        <taxon>Oryzoideae</taxon>
        <taxon>Oryzeae</taxon>
        <taxon>Oryzinae</taxon>
        <taxon>Oryza</taxon>
    </lineage>
</organism>
<dbReference type="PANTHER" id="PTHR11011:SF110">
    <property type="entry name" value="FATTY ACYL-COA REDUCTASE"/>
    <property type="match status" value="1"/>
</dbReference>
<dbReference type="HOGENOM" id="CLU_2376287_0_0_1"/>
<dbReference type="GO" id="GO:0102965">
    <property type="term" value="F:alcohol-forming long-chain fatty acyl-CoA reductase activity"/>
    <property type="evidence" value="ECO:0007669"/>
    <property type="project" value="UniProtKB-EC"/>
</dbReference>
<comment type="similarity">
    <text evidence="1">Belongs to the fatty acyl-CoA reductase family.</text>
</comment>
<proteinExistence type="inferred from homology"/>
<reference evidence="3" key="2">
    <citation type="submission" date="2018-05" db="EMBL/GenBank/DDBJ databases">
        <title>OgluRS3 (Oryza glumaepatula Reference Sequence Version 3).</title>
        <authorList>
            <person name="Zhang J."/>
            <person name="Kudrna D."/>
            <person name="Lee S."/>
            <person name="Talag J."/>
            <person name="Welchert J."/>
            <person name="Wing R.A."/>
        </authorList>
    </citation>
    <scope>NUCLEOTIDE SEQUENCE [LARGE SCALE GENOMIC DNA]</scope>
</reference>
<protein>
    <recommendedName>
        <fullName evidence="1">Fatty acyl-CoA reductase</fullName>
        <ecNumber evidence="1">1.2.1.84</ecNumber>
    </recommendedName>
</protein>
<dbReference type="Gramene" id="OGLUM07G11100.5">
    <property type="protein sequence ID" value="OGLUM07G11100.5"/>
    <property type="gene ID" value="OGLUM07G11100"/>
</dbReference>
<feature type="domain" description="Thioester reductase (TE)" evidence="2">
    <location>
        <begin position="17"/>
        <end position="61"/>
    </location>
</feature>
<dbReference type="EnsemblPlants" id="OGLUM07G11100.5">
    <property type="protein sequence ID" value="OGLUM07G11100.5"/>
    <property type="gene ID" value="OGLUM07G11100"/>
</dbReference>
<dbReference type="Pfam" id="PF07993">
    <property type="entry name" value="NAD_binding_4"/>
    <property type="match status" value="1"/>
</dbReference>
<keyword evidence="1" id="KW-0560">Oxidoreductase</keyword>
<evidence type="ECO:0000259" key="2">
    <source>
        <dbReference type="Pfam" id="PF07993"/>
    </source>
</evidence>
<dbReference type="EC" id="1.2.1.84" evidence="1"/>